<feature type="signal peptide" evidence="1">
    <location>
        <begin position="1"/>
        <end position="24"/>
    </location>
</feature>
<dbReference type="OrthoDB" id="7926124at2"/>
<evidence type="ECO:0000313" key="2">
    <source>
        <dbReference type="EMBL" id="TLX42130.1"/>
    </source>
</evidence>
<dbReference type="AlphaFoldDB" id="A0A6C1KD68"/>
<accession>A0A6C1KD68</accession>
<dbReference type="RefSeq" id="WP_138400272.1">
    <property type="nucleotide sequence ID" value="NZ_JBAFVI010000003.1"/>
</dbReference>
<dbReference type="GeneID" id="95774731"/>
<reference evidence="2 3" key="1">
    <citation type="submission" date="2019-05" db="EMBL/GenBank/DDBJ databases">
        <authorList>
            <person name="Zhou X."/>
        </authorList>
    </citation>
    <scope>NUCLEOTIDE SEQUENCE [LARGE SCALE GENOMIC DNA]</scope>
    <source>
        <strain evidence="2 3">DSM 432</strain>
    </source>
</reference>
<comment type="caution">
    <text evidence="2">The sequence shown here is derived from an EMBL/GenBank/DDBJ whole genome shotgun (WGS) entry which is preliminary data.</text>
</comment>
<sequence>MRLLLSAAVLAFTLVAAPLSSAFAADPMFPRGSAIGLVPPPGMVEGQAFAGFEDRAHSASLLIVDMPPDAYDQIDAGFTDAALAGKGITLDKREAFPLKNAKAVLFTGTQTAGPVSLRKWVLLVGTDQLTGLLTLQVPESEAAAYPDATVRAALATVAIRSVPDQVAALPFAATNLAGFRPVRTLAGTTLILTDGPKDVQEGVDQPLFVVTVGGGAPREDERRQFALRLLSSLPGVKDLKLERAEPQRISGQTGFEVMATGVDVKTGTPVKLVQWIRFGPSAYIRMVGVTRLDAFPDTYDRLRALRDGVEPR</sequence>
<evidence type="ECO:0000313" key="3">
    <source>
        <dbReference type="Proteomes" id="UP000305131"/>
    </source>
</evidence>
<dbReference type="Proteomes" id="UP000305131">
    <property type="component" value="Unassembled WGS sequence"/>
</dbReference>
<feature type="chain" id="PRO_5025432471" evidence="1">
    <location>
        <begin position="25"/>
        <end position="312"/>
    </location>
</feature>
<proteinExistence type="predicted"/>
<gene>
    <name evidence="2" type="ORF">FBQ73_14850</name>
</gene>
<name>A0A6C1KD68_XANAU</name>
<evidence type="ECO:0000256" key="1">
    <source>
        <dbReference type="SAM" id="SignalP"/>
    </source>
</evidence>
<dbReference type="EMBL" id="VAUP01000031">
    <property type="protein sequence ID" value="TLX42130.1"/>
    <property type="molecule type" value="Genomic_DNA"/>
</dbReference>
<organism evidence="2 3">
    <name type="scientific">Xanthobacter autotrophicus</name>
    <dbReference type="NCBI Taxonomy" id="280"/>
    <lineage>
        <taxon>Bacteria</taxon>
        <taxon>Pseudomonadati</taxon>
        <taxon>Pseudomonadota</taxon>
        <taxon>Alphaproteobacteria</taxon>
        <taxon>Hyphomicrobiales</taxon>
        <taxon>Xanthobacteraceae</taxon>
        <taxon>Xanthobacter</taxon>
    </lineage>
</organism>
<keyword evidence="1" id="KW-0732">Signal</keyword>
<protein>
    <submittedName>
        <fullName evidence="2">Uncharacterized protein</fullName>
    </submittedName>
</protein>